<dbReference type="KEGG" id="mzi:HWN40_09380"/>
<proteinExistence type="predicted"/>
<dbReference type="OrthoDB" id="70849at2157"/>
<dbReference type="EMBL" id="CP058215">
    <property type="protein sequence ID" value="QLC51312.1"/>
    <property type="molecule type" value="Genomic_DNA"/>
</dbReference>
<keyword evidence="2" id="KW-1185">Reference proteome</keyword>
<sequence length="70" mass="7628">MGEDDNEAGETMQVCPVCGSTDLYYEAGGVEGLYHCKYCGYIGSFVVDANEEMAKLIRKEYDSGATDIQS</sequence>
<organism evidence="1 2">
    <name type="scientific">Methanolobus zinderi</name>
    <dbReference type="NCBI Taxonomy" id="536044"/>
    <lineage>
        <taxon>Archaea</taxon>
        <taxon>Methanobacteriati</taxon>
        <taxon>Methanobacteriota</taxon>
        <taxon>Stenosarchaea group</taxon>
        <taxon>Methanomicrobia</taxon>
        <taxon>Methanosarcinales</taxon>
        <taxon>Methanosarcinaceae</taxon>
        <taxon>Methanolobus</taxon>
    </lineage>
</organism>
<evidence type="ECO:0000313" key="1">
    <source>
        <dbReference type="EMBL" id="QLC51312.1"/>
    </source>
</evidence>
<protein>
    <recommendedName>
        <fullName evidence="3">TFIIB-type zinc ribbon-containing protein</fullName>
    </recommendedName>
</protein>
<accession>A0A7D5E813</accession>
<name>A0A7D5E813_9EURY</name>
<dbReference type="AlphaFoldDB" id="A0A7D5E813"/>
<dbReference type="Proteomes" id="UP000509594">
    <property type="component" value="Chromosome"/>
</dbReference>
<reference evidence="1 2" key="1">
    <citation type="submission" date="2020-06" db="EMBL/GenBank/DDBJ databases">
        <title>Methanolobus halotolerans sp. nov., isolated from a saline lake Tus in Siberia.</title>
        <authorList>
            <person name="Shen Y."/>
            <person name="Chen S.-C."/>
            <person name="Lai M.-C."/>
            <person name="Huang H.-H."/>
            <person name="Chiu H.-H."/>
            <person name="Tang S.-L."/>
            <person name="Rogozin D.Y."/>
            <person name="Degermendzhy A.G."/>
        </authorList>
    </citation>
    <scope>NUCLEOTIDE SEQUENCE [LARGE SCALE GENOMIC DNA]</scope>
    <source>
        <strain evidence="1 2">DSM 21339</strain>
    </source>
</reference>
<evidence type="ECO:0008006" key="3">
    <source>
        <dbReference type="Google" id="ProtNLM"/>
    </source>
</evidence>
<gene>
    <name evidence="1" type="ORF">HWN40_09380</name>
</gene>
<evidence type="ECO:0000313" key="2">
    <source>
        <dbReference type="Proteomes" id="UP000509594"/>
    </source>
</evidence>